<dbReference type="Proteomes" id="UP000005778">
    <property type="component" value="Chromosome"/>
</dbReference>
<dbReference type="HOGENOM" id="CLU_2034309_0_0_7"/>
<dbReference type="AlphaFoldDB" id="I5B179"/>
<reference evidence="2 3" key="1">
    <citation type="submission" date="2011-09" db="EMBL/GenBank/DDBJ databases">
        <authorList>
            <consortium name="US DOE Joint Genome Institute (JGI-PGF)"/>
            <person name="Lucas S."/>
            <person name="Han J."/>
            <person name="Lapidus A."/>
            <person name="Cheng J.-F."/>
            <person name="Goodwin L."/>
            <person name="Pitluck S."/>
            <person name="Peters L."/>
            <person name="Land M.L."/>
            <person name="Hauser L."/>
            <person name="Orellana R."/>
            <person name="Lovley D."/>
            <person name="Woyke T.J."/>
        </authorList>
    </citation>
    <scope>NUCLEOTIDE SEQUENCE [LARGE SCALE GENOMIC DNA]</scope>
    <source>
        <strain evidence="2 3">2ac9</strain>
    </source>
</reference>
<dbReference type="STRING" id="879212.DespoDRAFT_01282"/>
<feature type="compositionally biased region" description="Basic and acidic residues" evidence="1">
    <location>
        <begin position="107"/>
        <end position="121"/>
    </location>
</feature>
<protein>
    <submittedName>
        <fullName evidence="2">Uncharacterized protein</fullName>
    </submittedName>
</protein>
<gene>
    <name evidence="2" type="ORF">DespoDRAFT_01282</name>
</gene>
<reference evidence="2 3" key="2">
    <citation type="submission" date="2012-02" db="EMBL/GenBank/DDBJ databases">
        <title>Improved High-Quality Draft sequence of Desulfobacter postgatei 2ac9.</title>
        <authorList>
            <consortium name="US DOE Joint Genome Institute"/>
            <person name="Lucas S."/>
            <person name="Han J."/>
            <person name="Lapidus A."/>
            <person name="Cheng J.-F."/>
            <person name="Goodwin L."/>
            <person name="Pitluck S."/>
            <person name="Peters L."/>
            <person name="Ovchinnikova G."/>
            <person name="Held B."/>
            <person name="Detter J.C."/>
            <person name="Han C."/>
            <person name="Tapia R."/>
            <person name="Land M."/>
            <person name="Hauser L."/>
            <person name="Kyrpides N."/>
            <person name="Ivanova N."/>
            <person name="Pagani I."/>
            <person name="Orellana R."/>
            <person name="Lovley D."/>
            <person name="Woyke T."/>
        </authorList>
    </citation>
    <scope>NUCLEOTIDE SEQUENCE [LARGE SCALE GENOMIC DNA]</scope>
    <source>
        <strain evidence="2 3">2ac9</strain>
    </source>
</reference>
<accession>I5B179</accession>
<evidence type="ECO:0000256" key="1">
    <source>
        <dbReference type="SAM" id="MobiDB-lite"/>
    </source>
</evidence>
<evidence type="ECO:0000313" key="3">
    <source>
        <dbReference type="Proteomes" id="UP000005778"/>
    </source>
</evidence>
<organism evidence="2 3">
    <name type="scientific">Desulfobacter postgatei 2ac9</name>
    <dbReference type="NCBI Taxonomy" id="879212"/>
    <lineage>
        <taxon>Bacteria</taxon>
        <taxon>Pseudomonadati</taxon>
        <taxon>Thermodesulfobacteriota</taxon>
        <taxon>Desulfobacteria</taxon>
        <taxon>Desulfobacterales</taxon>
        <taxon>Desulfobacteraceae</taxon>
        <taxon>Desulfobacter</taxon>
    </lineage>
</organism>
<name>I5B179_9BACT</name>
<dbReference type="EMBL" id="CM001488">
    <property type="protein sequence ID" value="EIM63242.1"/>
    <property type="molecule type" value="Genomic_DNA"/>
</dbReference>
<feature type="region of interest" description="Disordered" evidence="1">
    <location>
        <begin position="96"/>
        <end position="121"/>
    </location>
</feature>
<evidence type="ECO:0000313" key="2">
    <source>
        <dbReference type="EMBL" id="EIM63242.1"/>
    </source>
</evidence>
<proteinExistence type="predicted"/>
<sequence length="121" mass="13611">MSTMNLDSLNACLHQIATRTMRPHDPVLILNARKGYFKIQSGHIPLKYNETLIADNLDIDGIPGWTDWPDPTGIYVTSPWALMDFIRMVFNEKTPGAANTQGQGRMNTDRDANQGGIHHDY</sequence>
<feature type="compositionally biased region" description="Polar residues" evidence="1">
    <location>
        <begin position="97"/>
        <end position="106"/>
    </location>
</feature>
<keyword evidence="3" id="KW-1185">Reference proteome</keyword>
<dbReference type="RefSeq" id="WP_004072303.1">
    <property type="nucleotide sequence ID" value="NZ_CM001488.1"/>
</dbReference>